<protein>
    <submittedName>
        <fullName evidence="4">Iron transport system substrate-binding protein</fullName>
    </submittedName>
</protein>
<dbReference type="SUPFAM" id="SSF53850">
    <property type="entry name" value="Periplasmic binding protein-like II"/>
    <property type="match status" value="1"/>
</dbReference>
<evidence type="ECO:0000313" key="5">
    <source>
        <dbReference type="Proteomes" id="UP000236321"/>
    </source>
</evidence>
<dbReference type="EMBL" id="BEYQ01000005">
    <property type="protein sequence ID" value="GBD52752.1"/>
    <property type="molecule type" value="Genomic_DNA"/>
</dbReference>
<comment type="similarity">
    <text evidence="1">Belongs to the bacterial solute-binding protein 1 family.</text>
</comment>
<evidence type="ECO:0000256" key="1">
    <source>
        <dbReference type="ARBA" id="ARBA00008520"/>
    </source>
</evidence>
<accession>A0A2H6BRI7</accession>
<keyword evidence="2" id="KW-0410">Iron transport</keyword>
<keyword evidence="2" id="KW-0406">Ion transport</keyword>
<dbReference type="PIRSF" id="PIRSF002825">
    <property type="entry name" value="CfbpA"/>
    <property type="match status" value="1"/>
</dbReference>
<evidence type="ECO:0000256" key="2">
    <source>
        <dbReference type="ARBA" id="ARBA00022496"/>
    </source>
</evidence>
<dbReference type="Pfam" id="PF13343">
    <property type="entry name" value="SBP_bac_6"/>
    <property type="match status" value="1"/>
</dbReference>
<proteinExistence type="inferred from homology"/>
<dbReference type="PANTHER" id="PTHR30006">
    <property type="entry name" value="THIAMINE-BINDING PERIPLASMIC PROTEIN-RELATED"/>
    <property type="match status" value="1"/>
</dbReference>
<dbReference type="PANTHER" id="PTHR30006:SF15">
    <property type="entry name" value="IRON-UTILIZATION PERIPLASMIC PROTEIN"/>
    <property type="match status" value="1"/>
</dbReference>
<name>A0A2H6BRI7_MICAE</name>
<sequence>MNDKITRRVFLGAGTATLAVAVGQLGKINEVSAQTKQLNLYSSRHYNTDRRLYDNFTRQTGIKINLVEGEADPLIERIKSEGRNSPADILLTVDAGRLWRADQQGIFAPVNSPILTQRIPAHLRHPKGHWFGFSKRLRVIMYNKDRVNPREIDSYADLTNPKWKGKVVTRSSSNIYSQSFTAWLIDIQGEAAAEKWCRGLVANFARSPQGNDKAQIEAVAAGIADLALANTYYLAGYAEEKDPAKRAIYDQVGVIFPDQTGRGAHVNISGGGLIKTAPNRESAIKFLEYLSSNEAQNFFAKGNQEYPVVRGVALDPFLAKLGRGKEDTVSVANYGPNLAKAVQVMNRAGWK</sequence>
<comment type="caution">
    <text evidence="4">The sequence shown here is derived from an EMBL/GenBank/DDBJ whole genome shotgun (WGS) entry which is preliminary data.</text>
</comment>
<evidence type="ECO:0000256" key="3">
    <source>
        <dbReference type="ARBA" id="ARBA00022729"/>
    </source>
</evidence>
<dbReference type="Gene3D" id="3.40.190.10">
    <property type="entry name" value="Periplasmic binding protein-like II"/>
    <property type="match status" value="2"/>
</dbReference>
<evidence type="ECO:0000313" key="4">
    <source>
        <dbReference type="EMBL" id="GBD52752.1"/>
    </source>
</evidence>
<dbReference type="PROSITE" id="PS51318">
    <property type="entry name" value="TAT"/>
    <property type="match status" value="1"/>
</dbReference>
<gene>
    <name evidence="4" type="ORF">BGM30_18450</name>
</gene>
<keyword evidence="2" id="KW-0813">Transport</keyword>
<dbReference type="RefSeq" id="WP_103112067.1">
    <property type="nucleotide sequence ID" value="NZ_BEIU01000007.1"/>
</dbReference>
<dbReference type="Proteomes" id="UP000236321">
    <property type="component" value="Unassembled WGS sequence"/>
</dbReference>
<keyword evidence="3" id="KW-0732">Signal</keyword>
<reference evidence="5" key="1">
    <citation type="submission" date="2017-12" db="EMBL/GenBank/DDBJ databases">
        <title>Improved Draft Genome Sequence of Microcystis aeruginosa NIES-298, a Microcystin-Producing Cyanobacterium from Lake Kasumigaura, Japan.</title>
        <authorList>
            <person name="Yamaguchi H."/>
            <person name="Suzuki S."/>
            <person name="Kawachi M."/>
        </authorList>
    </citation>
    <scope>NUCLEOTIDE SEQUENCE [LARGE SCALE GENOMIC DNA]</scope>
    <source>
        <strain evidence="5">NIES-298</strain>
    </source>
</reference>
<dbReference type="InterPro" id="IPR026045">
    <property type="entry name" value="Ferric-bd"/>
</dbReference>
<dbReference type="GO" id="GO:0006826">
    <property type="term" value="P:iron ion transport"/>
    <property type="evidence" value="ECO:0007669"/>
    <property type="project" value="UniProtKB-KW"/>
</dbReference>
<dbReference type="AlphaFoldDB" id="A0A2H6BRI7"/>
<dbReference type="InterPro" id="IPR006311">
    <property type="entry name" value="TAT_signal"/>
</dbReference>
<keyword evidence="2" id="KW-0408">Iron</keyword>
<dbReference type="GO" id="GO:0030288">
    <property type="term" value="C:outer membrane-bounded periplasmic space"/>
    <property type="evidence" value="ECO:0007669"/>
    <property type="project" value="TreeGrafter"/>
</dbReference>
<organism evidence="4 5">
    <name type="scientific">Microcystis aeruginosa NIES-298</name>
    <dbReference type="NCBI Taxonomy" id="449468"/>
    <lineage>
        <taxon>Bacteria</taxon>
        <taxon>Bacillati</taxon>
        <taxon>Cyanobacteriota</taxon>
        <taxon>Cyanophyceae</taxon>
        <taxon>Oscillatoriophycideae</taxon>
        <taxon>Chroococcales</taxon>
        <taxon>Microcystaceae</taxon>
        <taxon>Microcystis</taxon>
    </lineage>
</organism>
<dbReference type="CDD" id="cd13542">
    <property type="entry name" value="PBP2_FutA1_ilke"/>
    <property type="match status" value="1"/>
</dbReference>